<dbReference type="NCBIfam" id="NF007739">
    <property type="entry name" value="PRK10419.1"/>
    <property type="match status" value="2"/>
</dbReference>
<keyword evidence="6 9" id="KW-0067">ATP-binding</keyword>
<dbReference type="GO" id="GO:0015833">
    <property type="term" value="P:peptide transport"/>
    <property type="evidence" value="ECO:0007669"/>
    <property type="project" value="InterPro"/>
</dbReference>
<dbReference type="PROSITE" id="PS00211">
    <property type="entry name" value="ABC_TRANSPORTER_1"/>
    <property type="match status" value="2"/>
</dbReference>
<comment type="caution">
    <text evidence="9">The sequence shown here is derived from an EMBL/GenBank/DDBJ whole genome shotgun (WGS) entry which is preliminary data.</text>
</comment>
<evidence type="ECO:0000256" key="2">
    <source>
        <dbReference type="ARBA" id="ARBA00005417"/>
    </source>
</evidence>
<evidence type="ECO:0000313" key="9">
    <source>
        <dbReference type="EMBL" id="PDQ35227.1"/>
    </source>
</evidence>
<evidence type="ECO:0000313" key="10">
    <source>
        <dbReference type="Proteomes" id="UP000219994"/>
    </source>
</evidence>
<dbReference type="GO" id="GO:0016887">
    <property type="term" value="F:ATP hydrolysis activity"/>
    <property type="evidence" value="ECO:0007669"/>
    <property type="project" value="InterPro"/>
</dbReference>
<dbReference type="GO" id="GO:0005524">
    <property type="term" value="F:ATP binding"/>
    <property type="evidence" value="ECO:0007669"/>
    <property type="project" value="UniProtKB-KW"/>
</dbReference>
<dbReference type="GO" id="GO:0005886">
    <property type="term" value="C:plasma membrane"/>
    <property type="evidence" value="ECO:0007669"/>
    <property type="project" value="UniProtKB-SubCell"/>
</dbReference>
<dbReference type="FunFam" id="3.40.50.300:FF:000016">
    <property type="entry name" value="Oligopeptide ABC transporter ATP-binding component"/>
    <property type="match status" value="1"/>
</dbReference>
<evidence type="ECO:0000256" key="3">
    <source>
        <dbReference type="ARBA" id="ARBA00022448"/>
    </source>
</evidence>
<dbReference type="SMART" id="SM00382">
    <property type="entry name" value="AAA"/>
    <property type="match status" value="2"/>
</dbReference>
<feature type="domain" description="ABC transporter" evidence="8">
    <location>
        <begin position="289"/>
        <end position="538"/>
    </location>
</feature>
<evidence type="ECO:0000259" key="8">
    <source>
        <dbReference type="PROSITE" id="PS50893"/>
    </source>
</evidence>
<keyword evidence="4" id="KW-1003">Cell membrane</keyword>
<dbReference type="InterPro" id="IPR003439">
    <property type="entry name" value="ABC_transporter-like_ATP-bd"/>
</dbReference>
<proteinExistence type="inferred from homology"/>
<comment type="similarity">
    <text evidence="2">Belongs to the ABC transporter superfamily.</text>
</comment>
<reference evidence="10" key="1">
    <citation type="submission" date="2017-03" db="EMBL/GenBank/DDBJ databases">
        <authorList>
            <person name="Lund M.B."/>
        </authorList>
    </citation>
    <scope>NUCLEOTIDE SEQUENCE [LARGE SCALE GENOMIC DNA]</scope>
</reference>
<evidence type="ECO:0000256" key="4">
    <source>
        <dbReference type="ARBA" id="ARBA00022475"/>
    </source>
</evidence>
<dbReference type="Gene3D" id="3.40.50.300">
    <property type="entry name" value="P-loop containing nucleotide triphosphate hydrolases"/>
    <property type="match status" value="2"/>
</dbReference>
<keyword evidence="7" id="KW-0472">Membrane</keyword>
<gene>
    <name evidence="9" type="ORF">B5766_07215</name>
</gene>
<dbReference type="PANTHER" id="PTHR43297">
    <property type="entry name" value="OLIGOPEPTIDE TRANSPORT ATP-BINDING PROTEIN APPD"/>
    <property type="match status" value="1"/>
</dbReference>
<dbReference type="InterPro" id="IPR013563">
    <property type="entry name" value="Oligopep_ABC_C"/>
</dbReference>
<evidence type="ECO:0000256" key="7">
    <source>
        <dbReference type="ARBA" id="ARBA00023136"/>
    </source>
</evidence>
<feature type="domain" description="ABC transporter" evidence="8">
    <location>
        <begin position="8"/>
        <end position="255"/>
    </location>
</feature>
<dbReference type="InterPro" id="IPR050388">
    <property type="entry name" value="ABC_Ni/Peptide_Import"/>
</dbReference>
<dbReference type="PROSITE" id="PS50893">
    <property type="entry name" value="ABC_TRANSPORTER_2"/>
    <property type="match status" value="2"/>
</dbReference>
<comment type="subcellular location">
    <subcellularLocation>
        <location evidence="1">Cell membrane</location>
        <topology evidence="1">Peripheral membrane protein</topology>
    </subcellularLocation>
</comment>
<dbReference type="CDD" id="cd03257">
    <property type="entry name" value="ABC_NikE_OppD_transporters"/>
    <property type="match status" value="2"/>
</dbReference>
<organism evidence="9 10">
    <name type="scientific">Candidatus Lumbricidiphila eiseniae</name>
    <dbReference type="NCBI Taxonomy" id="1969409"/>
    <lineage>
        <taxon>Bacteria</taxon>
        <taxon>Bacillati</taxon>
        <taxon>Actinomycetota</taxon>
        <taxon>Actinomycetes</taxon>
        <taxon>Micrococcales</taxon>
        <taxon>Microbacteriaceae</taxon>
        <taxon>Candidatus Lumbricidiphila</taxon>
    </lineage>
</organism>
<name>A0A2A6FRC0_9MICO</name>
<dbReference type="AlphaFoldDB" id="A0A2A6FRC0"/>
<dbReference type="Proteomes" id="UP000219994">
    <property type="component" value="Unassembled WGS sequence"/>
</dbReference>
<evidence type="ECO:0000256" key="6">
    <source>
        <dbReference type="ARBA" id="ARBA00022840"/>
    </source>
</evidence>
<dbReference type="EMBL" id="NAEP01000038">
    <property type="protein sequence ID" value="PDQ35227.1"/>
    <property type="molecule type" value="Genomic_DNA"/>
</dbReference>
<evidence type="ECO:0000256" key="5">
    <source>
        <dbReference type="ARBA" id="ARBA00022741"/>
    </source>
</evidence>
<dbReference type="InterPro" id="IPR027417">
    <property type="entry name" value="P-loop_NTPase"/>
</dbReference>
<keyword evidence="3" id="KW-0813">Transport</keyword>
<protein>
    <submittedName>
        <fullName evidence="9">Glutathione ABC transporter ATP-binding protein</fullName>
    </submittedName>
</protein>
<dbReference type="InterPro" id="IPR003593">
    <property type="entry name" value="AAA+_ATPase"/>
</dbReference>
<evidence type="ECO:0000256" key="1">
    <source>
        <dbReference type="ARBA" id="ARBA00004202"/>
    </source>
</evidence>
<sequence>MSHPLLSIRELSVDFETAEGWKPVTHGVSLDIVAGQTLALVGESGSGKSVTAMSVLALLPLHTRRRGSILFTGEDLLCVPDKRLQQIRGRDIAMIFQEPMTALNPVYTIGRQLIEVIQSHRQLSTAAAKERALELLRSVNIPEPEKKFDHYPHQLSGGQRQRAMIAMAVSSEPKLLIADEPTTAIDVTVQVEILDLILELQSRLGMAVLIITHNMGVVADIADRVVVMRNGRVVEEGGVEDVFVRPREAYTRELLAAVPYLGRAEKFLGGLEPGLAVTESTTGDMTTTVPVLELTGARISYPGSWRKAGFQAVHGVDLTIERGEIVGLVGESGSGKSTIGRAVLGLLPLAGGTLKVHGTDVSHGTRALARQRRGTVSMVFQDPASSLNPRRTIAQAITDPLRWQGIQLRGMALRERAMELLEQVRISGSWADRYPHELSGGQRQRVGIARAIAIEPMLMVADEPTSALDVSVQASVLELFLELQRSYGFSCLFISHDLSVVEALANRVIVLQKGVVIEQGSTRDVLQRPQAEYTRQLIAAAPVPDPTVQQQRRQARTTG</sequence>
<dbReference type="InterPro" id="IPR017871">
    <property type="entry name" value="ABC_transporter-like_CS"/>
</dbReference>
<dbReference type="NCBIfam" id="NF008453">
    <property type="entry name" value="PRK11308.1"/>
    <property type="match status" value="2"/>
</dbReference>
<dbReference type="SUPFAM" id="SSF52540">
    <property type="entry name" value="P-loop containing nucleoside triphosphate hydrolases"/>
    <property type="match status" value="2"/>
</dbReference>
<keyword evidence="5" id="KW-0547">Nucleotide-binding</keyword>
<dbReference type="PANTHER" id="PTHR43297:SF2">
    <property type="entry name" value="DIPEPTIDE TRANSPORT ATP-BINDING PROTEIN DPPD"/>
    <property type="match status" value="1"/>
</dbReference>
<dbReference type="Pfam" id="PF00005">
    <property type="entry name" value="ABC_tran"/>
    <property type="match status" value="2"/>
</dbReference>
<dbReference type="Pfam" id="PF08352">
    <property type="entry name" value="oligo_HPY"/>
    <property type="match status" value="2"/>
</dbReference>
<accession>A0A2A6FRC0</accession>